<dbReference type="Proteomes" id="UP001501326">
    <property type="component" value="Unassembled WGS sequence"/>
</dbReference>
<comment type="caution">
    <text evidence="1">The sequence shown here is derived from an EMBL/GenBank/DDBJ whole genome shotgun (WGS) entry which is preliminary data.</text>
</comment>
<reference evidence="1 2" key="1">
    <citation type="journal article" date="2019" name="Int. J. Syst. Evol. Microbiol.">
        <title>The Global Catalogue of Microorganisms (GCM) 10K type strain sequencing project: providing services to taxonomists for standard genome sequencing and annotation.</title>
        <authorList>
            <consortium name="The Broad Institute Genomics Platform"/>
            <consortium name="The Broad Institute Genome Sequencing Center for Infectious Disease"/>
            <person name="Wu L."/>
            <person name="Ma J."/>
        </authorList>
    </citation>
    <scope>NUCLEOTIDE SEQUENCE [LARGE SCALE GENOMIC DNA]</scope>
    <source>
        <strain evidence="1 2">JCM 16378</strain>
    </source>
</reference>
<evidence type="ECO:0000313" key="2">
    <source>
        <dbReference type="Proteomes" id="UP001501326"/>
    </source>
</evidence>
<evidence type="ECO:0000313" key="1">
    <source>
        <dbReference type="EMBL" id="GAA2739547.1"/>
    </source>
</evidence>
<gene>
    <name evidence="1" type="ORF">GCM10009867_36060</name>
</gene>
<dbReference type="EMBL" id="BAAARN010000005">
    <property type="protein sequence ID" value="GAA2739547.1"/>
    <property type="molecule type" value="Genomic_DNA"/>
</dbReference>
<name>A0ABN3UVY3_9MICO</name>
<keyword evidence="2" id="KW-1185">Reference proteome</keyword>
<organism evidence="1 2">
    <name type="scientific">Pedococcus aerophilus</name>
    <dbReference type="NCBI Taxonomy" id="436356"/>
    <lineage>
        <taxon>Bacteria</taxon>
        <taxon>Bacillati</taxon>
        <taxon>Actinomycetota</taxon>
        <taxon>Actinomycetes</taxon>
        <taxon>Micrococcales</taxon>
        <taxon>Intrasporangiaceae</taxon>
        <taxon>Pedococcus</taxon>
    </lineage>
</organism>
<protein>
    <submittedName>
        <fullName evidence="1">Uncharacterized protein</fullName>
    </submittedName>
</protein>
<sequence>MDVSAAVDRFVVDSLPHVWEHGFAQIDLDDLLGDEPSAAASVGLECLERILKILPQDSNLDGLLTIPLEPATRWGERPIPSLDDLLASAWSYGPGRAVPGLYVIHGMHSRPPEHVEEYKRPLGSERLEPRLVAYYREWREAGEAELERCIYVRSFLPDEPRSHAARAGISRPHGRC</sequence>
<dbReference type="RefSeq" id="WP_344196042.1">
    <property type="nucleotide sequence ID" value="NZ_BAAARN010000005.1"/>
</dbReference>
<proteinExistence type="predicted"/>
<accession>A0ABN3UVY3</accession>